<evidence type="ECO:0000256" key="1">
    <source>
        <dbReference type="SAM" id="SignalP"/>
    </source>
</evidence>
<comment type="caution">
    <text evidence="2">The sequence shown here is derived from an EMBL/GenBank/DDBJ whole genome shotgun (WGS) entry which is preliminary data.</text>
</comment>
<keyword evidence="1" id="KW-0732">Signal</keyword>
<evidence type="ECO:0000313" key="3">
    <source>
        <dbReference type="Proteomes" id="UP001304467"/>
    </source>
</evidence>
<evidence type="ECO:0000313" key="2">
    <source>
        <dbReference type="EMBL" id="MEB2582832.1"/>
    </source>
</evidence>
<dbReference type="EMBL" id="JAWRLE010000059">
    <property type="protein sequence ID" value="MEB2582832.1"/>
    <property type="molecule type" value="Genomic_DNA"/>
</dbReference>
<name>A0ABU5WUZ2_9BURK</name>
<feature type="signal peptide" evidence="1">
    <location>
        <begin position="1"/>
        <end position="25"/>
    </location>
</feature>
<feature type="chain" id="PRO_5045529965" evidence="1">
    <location>
        <begin position="26"/>
        <end position="215"/>
    </location>
</feature>
<organism evidence="2 3">
    <name type="scientific">Burkholderia anthinoferrum</name>
    <dbReference type="NCBI Taxonomy" id="3090833"/>
    <lineage>
        <taxon>Bacteria</taxon>
        <taxon>Pseudomonadati</taxon>
        <taxon>Pseudomonadota</taxon>
        <taxon>Betaproteobacteria</taxon>
        <taxon>Burkholderiales</taxon>
        <taxon>Burkholderiaceae</taxon>
        <taxon>Burkholderia</taxon>
    </lineage>
</organism>
<dbReference type="RefSeq" id="WP_124657753.1">
    <property type="nucleotide sequence ID" value="NZ_JAWRKY010000004.1"/>
</dbReference>
<accession>A0ABU5WUZ2</accession>
<proteinExistence type="predicted"/>
<protein>
    <submittedName>
        <fullName evidence="2">Uncharacterized protein</fullName>
    </submittedName>
</protein>
<dbReference type="Proteomes" id="UP001304467">
    <property type="component" value="Unassembled WGS sequence"/>
</dbReference>
<gene>
    <name evidence="2" type="ORF">SB593_28220</name>
</gene>
<sequence length="215" mass="23450">MKSKSLFNSAIAGVVCLFQVGHAVAGTTCLLDSQTKQANLVGNSSSWSIPIQQATNTWQDWIWRGDTFLCNGVRNVAAPCTYTWTKTRSNGYTVSGSASLNPESIPIVGGILNLLHVDASYGRTVTNTESTGWSQQVPAGKYATFVEVVVRRWKQGVFQGAYQITSKRCTIDEIGDGHFAWGHVYSWNGSARYGNWTANQAVNGSNSAYGMVWIH</sequence>
<keyword evidence="3" id="KW-1185">Reference proteome</keyword>
<reference evidence="2 3" key="1">
    <citation type="journal article" date="2023" name="Front. Microbiol.">
        <title>Genomic analyses of Burkholderia respiratory isolates indicates two evolutionarily distinct B. anthina clades.</title>
        <authorList>
            <person name="Pham A."/>
            <person name="Volmer J.G."/>
            <person name="Chambers D.C."/>
            <person name="Smith D.J."/>
            <person name="Reid D.W."/>
            <person name="Burr L."/>
            <person name="Wells T.J."/>
        </authorList>
    </citation>
    <scope>NUCLEOTIDE SEQUENCE [LARGE SCALE GENOMIC DNA]</scope>
    <source>
        <strain evidence="2 3">BCCIQ07A</strain>
    </source>
</reference>